<proteinExistence type="predicted"/>
<feature type="compositionally biased region" description="Polar residues" evidence="1">
    <location>
        <begin position="54"/>
        <end position="70"/>
    </location>
</feature>
<protein>
    <submittedName>
        <fullName evidence="2">Uncharacterized protein</fullName>
    </submittedName>
</protein>
<evidence type="ECO:0000313" key="3">
    <source>
        <dbReference type="EMBL" id="THV00347.1"/>
    </source>
</evidence>
<dbReference type="EMBL" id="ML179105">
    <property type="protein sequence ID" value="THV00333.1"/>
    <property type="molecule type" value="Genomic_DNA"/>
</dbReference>
<evidence type="ECO:0000256" key="1">
    <source>
        <dbReference type="SAM" id="MobiDB-lite"/>
    </source>
</evidence>
<accession>A0A4S8MCS0</accession>
<dbReference type="AlphaFoldDB" id="A0A4S8MCS0"/>
<dbReference type="EMBL" id="ML179105">
    <property type="protein sequence ID" value="THV00347.1"/>
    <property type="molecule type" value="Genomic_DNA"/>
</dbReference>
<gene>
    <name evidence="2" type="ORF">K435DRAFT_854806</name>
    <name evidence="3" type="ORF">K435DRAFT_854819</name>
</gene>
<evidence type="ECO:0000313" key="4">
    <source>
        <dbReference type="Proteomes" id="UP000297245"/>
    </source>
</evidence>
<reference evidence="2 4" key="1">
    <citation type="journal article" date="2019" name="Nat. Ecol. Evol.">
        <title>Megaphylogeny resolves global patterns of mushroom evolution.</title>
        <authorList>
            <person name="Varga T."/>
            <person name="Krizsan K."/>
            <person name="Foldi C."/>
            <person name="Dima B."/>
            <person name="Sanchez-Garcia M."/>
            <person name="Sanchez-Ramirez S."/>
            <person name="Szollosi G.J."/>
            <person name="Szarkandi J.G."/>
            <person name="Papp V."/>
            <person name="Albert L."/>
            <person name="Andreopoulos W."/>
            <person name="Angelini C."/>
            <person name="Antonin V."/>
            <person name="Barry K.W."/>
            <person name="Bougher N.L."/>
            <person name="Buchanan P."/>
            <person name="Buyck B."/>
            <person name="Bense V."/>
            <person name="Catcheside P."/>
            <person name="Chovatia M."/>
            <person name="Cooper J."/>
            <person name="Damon W."/>
            <person name="Desjardin D."/>
            <person name="Finy P."/>
            <person name="Geml J."/>
            <person name="Haridas S."/>
            <person name="Hughes K."/>
            <person name="Justo A."/>
            <person name="Karasinski D."/>
            <person name="Kautmanova I."/>
            <person name="Kiss B."/>
            <person name="Kocsube S."/>
            <person name="Kotiranta H."/>
            <person name="LaButti K.M."/>
            <person name="Lechner B.E."/>
            <person name="Liimatainen K."/>
            <person name="Lipzen A."/>
            <person name="Lukacs Z."/>
            <person name="Mihaltcheva S."/>
            <person name="Morgado L.N."/>
            <person name="Niskanen T."/>
            <person name="Noordeloos M.E."/>
            <person name="Ohm R.A."/>
            <person name="Ortiz-Santana B."/>
            <person name="Ovrebo C."/>
            <person name="Racz N."/>
            <person name="Riley R."/>
            <person name="Savchenko A."/>
            <person name="Shiryaev A."/>
            <person name="Soop K."/>
            <person name="Spirin V."/>
            <person name="Szebenyi C."/>
            <person name="Tomsovsky M."/>
            <person name="Tulloss R.E."/>
            <person name="Uehling J."/>
            <person name="Grigoriev I.V."/>
            <person name="Vagvolgyi C."/>
            <person name="Papp T."/>
            <person name="Martin F.M."/>
            <person name="Miettinen O."/>
            <person name="Hibbett D.S."/>
            <person name="Nagy L.G."/>
        </authorList>
    </citation>
    <scope>NUCLEOTIDE SEQUENCE [LARGE SCALE GENOMIC DNA]</scope>
    <source>
        <strain evidence="2 4">CBS 962.96</strain>
    </source>
</reference>
<keyword evidence="4" id="KW-1185">Reference proteome</keyword>
<organism evidence="2 4">
    <name type="scientific">Dendrothele bispora (strain CBS 962.96)</name>
    <dbReference type="NCBI Taxonomy" id="1314807"/>
    <lineage>
        <taxon>Eukaryota</taxon>
        <taxon>Fungi</taxon>
        <taxon>Dikarya</taxon>
        <taxon>Basidiomycota</taxon>
        <taxon>Agaricomycotina</taxon>
        <taxon>Agaricomycetes</taxon>
        <taxon>Agaricomycetidae</taxon>
        <taxon>Agaricales</taxon>
        <taxon>Agaricales incertae sedis</taxon>
        <taxon>Dendrothele</taxon>
    </lineage>
</organism>
<dbReference type="OrthoDB" id="5382797at2759"/>
<feature type="region of interest" description="Disordered" evidence="1">
    <location>
        <begin position="1"/>
        <end position="82"/>
    </location>
</feature>
<evidence type="ECO:0000313" key="2">
    <source>
        <dbReference type="EMBL" id="THV00333.1"/>
    </source>
</evidence>
<name>A0A4S8MCS0_DENBC</name>
<dbReference type="Proteomes" id="UP000297245">
    <property type="component" value="Unassembled WGS sequence"/>
</dbReference>
<sequence>MAKLSLEDSHNTESSQREDDLLKNLNLRTSKPNRHLSPSLHGSPNLTIPALSSLAPSVSEESAYSDSQTHAPGPDITERPVETTPGALEWTVTRFMLGPWTWIAGQRIRSLSFIPMSAMDIRDYMLWHGESLDDTPTINSHATVTGEPTLAQRSALLRSQFSCYDRPVNLGISFSKFLRRVAVPTDTNLQHSA</sequence>
<feature type="compositionally biased region" description="Basic and acidic residues" evidence="1">
    <location>
        <begin position="1"/>
        <end position="22"/>
    </location>
</feature>